<reference evidence="1" key="1">
    <citation type="journal article" date="1998" name="Mol. Microbiol.">
        <title>Control of expression of LlaI restriction in Lactococcus lactis.</title>
        <authorList>
            <person name="O'Sullivan D.J."/>
            <person name="Klaenhammer T.R."/>
        </authorList>
    </citation>
    <scope>NUCLEOTIDE SEQUENCE</scope>
    <source>
        <strain evidence="1">ME2</strain>
        <plasmid evidence="1">pTR2030</plasmid>
    </source>
</reference>
<proteinExistence type="predicted"/>
<keyword evidence="1" id="KW-0614">Plasmid</keyword>
<organism evidence="1">
    <name type="scientific">Lactococcus lactis</name>
    <dbReference type="NCBI Taxonomy" id="1358"/>
    <lineage>
        <taxon>Bacteria</taxon>
        <taxon>Bacillati</taxon>
        <taxon>Bacillota</taxon>
        <taxon>Bacilli</taxon>
        <taxon>Lactobacillales</taxon>
        <taxon>Streptococcaceae</taxon>
        <taxon>Lactococcus</taxon>
    </lineage>
</organism>
<dbReference type="EMBL" id="U17233">
    <property type="protein sequence ID" value="ABI93965.1"/>
    <property type="molecule type" value="Genomic_DNA"/>
</dbReference>
<accession>Q067Y8</accession>
<protein>
    <submittedName>
        <fullName evidence="1">Uncharacterized protein</fullName>
    </submittedName>
</protein>
<geneLocation type="plasmid" evidence="1">
    <name>pTR2030</name>
</geneLocation>
<evidence type="ECO:0000313" key="1">
    <source>
        <dbReference type="EMBL" id="ABI93965.1"/>
    </source>
</evidence>
<sequence>MSTRTAIFKEQENGTFKGIYCHPDGYLEGVGYTLLKHYQDPEKTQKLIDQKRVLSSLGENTEVKLSCNEKGEWLSDRDSEYYCTAVRFEYEQFIAEKLNELQMLDYLTVNENDEIQGFTQKDTDDNEVFTPFRGSDNNGYVYVQMLDGQWLVSIYQGSVAKSVEYFRTYNENKFTGNITAWKSYNETVPENYKIKYSTHNKYSGGWNYWSHEVYFHWTAGGK</sequence>
<dbReference type="AlphaFoldDB" id="Q067Y8"/>
<reference evidence="1" key="2">
    <citation type="journal article" date="2006" name="J. Bacteriol.">
        <title>Abortive phage resistance mechanism AbiZ speeds the lysis clock to cause premature lysis of phage-infected Lactococcus lactis.</title>
        <authorList>
            <person name="Durmaz E."/>
            <person name="Klaenhammer T.R."/>
        </authorList>
    </citation>
    <scope>NUCLEOTIDE SEQUENCE</scope>
    <source>
        <strain evidence="1">ME2</strain>
        <plasmid evidence="1">pTR2030</plasmid>
    </source>
</reference>
<name>Q067Y8_9LACT</name>